<proteinExistence type="predicted"/>
<dbReference type="VEuPathDB" id="FungiDB:FOIG_14566"/>
<evidence type="ECO:0000313" key="2">
    <source>
        <dbReference type="EMBL" id="SCO81537.1"/>
    </source>
</evidence>
<protein>
    <submittedName>
        <fullName evidence="2">Uncharacterized protein</fullName>
    </submittedName>
</protein>
<feature type="region of interest" description="Disordered" evidence="1">
    <location>
        <begin position="52"/>
        <end position="103"/>
    </location>
</feature>
<gene>
    <name evidence="2" type="ORF">FRV6_05750</name>
</gene>
<feature type="compositionally biased region" description="Basic and acidic residues" evidence="1">
    <location>
        <begin position="76"/>
        <end position="103"/>
    </location>
</feature>
<accession>A0A2H3SYP4</accession>
<dbReference type="AlphaFoldDB" id="A0A2H3SYP4"/>
<evidence type="ECO:0000256" key="1">
    <source>
        <dbReference type="SAM" id="MobiDB-lite"/>
    </source>
</evidence>
<reference evidence="3" key="1">
    <citation type="submission" date="2016-09" db="EMBL/GenBank/DDBJ databases">
        <authorList>
            <person name="Guldener U."/>
        </authorList>
    </citation>
    <scope>NUCLEOTIDE SEQUENCE [LARGE SCALE GENOMIC DNA]</scope>
    <source>
        <strain evidence="3">V64-1</strain>
    </source>
</reference>
<sequence length="103" mass="11506">MCIREIIYCTACKHTETLKWIYCPSYLGLTTSTTFHPSPLVINGEMRTTVSGAFNPETCPNPECPSKKEAPEEETKEAKDKIIEKQPEGDKSNEEEHGKGTEA</sequence>
<dbReference type="Proteomes" id="UP000219369">
    <property type="component" value="Unassembled WGS sequence"/>
</dbReference>
<organism evidence="2 3">
    <name type="scientific">Fusarium oxysporum</name>
    <name type="common">Fusarium vascular wilt</name>
    <dbReference type="NCBI Taxonomy" id="5507"/>
    <lineage>
        <taxon>Eukaryota</taxon>
        <taxon>Fungi</taxon>
        <taxon>Dikarya</taxon>
        <taxon>Ascomycota</taxon>
        <taxon>Pezizomycotina</taxon>
        <taxon>Sordariomycetes</taxon>
        <taxon>Hypocreomycetidae</taxon>
        <taxon>Hypocreales</taxon>
        <taxon>Nectriaceae</taxon>
        <taxon>Fusarium</taxon>
        <taxon>Fusarium oxysporum species complex</taxon>
    </lineage>
</organism>
<dbReference type="OrthoDB" id="10291825at2759"/>
<name>A0A2H3SYP4_FUSOX</name>
<evidence type="ECO:0000313" key="3">
    <source>
        <dbReference type="Proteomes" id="UP000219369"/>
    </source>
</evidence>
<dbReference type="EMBL" id="FMJY01000003">
    <property type="protein sequence ID" value="SCO81537.1"/>
    <property type="molecule type" value="Genomic_DNA"/>
</dbReference>